<dbReference type="EMBL" id="VSSQ01020121">
    <property type="protein sequence ID" value="MPM64739.1"/>
    <property type="molecule type" value="Genomic_DNA"/>
</dbReference>
<sequence length="163" mass="17125">MPLGISKATTALFLQCLISRSTSPLGAPLDPVPRSESIKQSASFASLLISVSVRSLENLTVQFGSFKLIRTSRLILASPLYVSGADDNITLTFSPFFKKNLAAVKPSPPLFPGPAKIVKLCESGYLFSVSRAALVPAFSISSSDVIPYFCTASASACLTSSGS</sequence>
<gene>
    <name evidence="1" type="ORF">SDC9_111628</name>
</gene>
<organism evidence="1">
    <name type="scientific">bioreactor metagenome</name>
    <dbReference type="NCBI Taxonomy" id="1076179"/>
    <lineage>
        <taxon>unclassified sequences</taxon>
        <taxon>metagenomes</taxon>
        <taxon>ecological metagenomes</taxon>
    </lineage>
</organism>
<name>A0A645BH00_9ZZZZ</name>
<reference evidence="1" key="1">
    <citation type="submission" date="2019-08" db="EMBL/GenBank/DDBJ databases">
        <authorList>
            <person name="Kucharzyk K."/>
            <person name="Murdoch R.W."/>
            <person name="Higgins S."/>
            <person name="Loffler F."/>
        </authorList>
    </citation>
    <scope>NUCLEOTIDE SEQUENCE</scope>
</reference>
<dbReference type="AlphaFoldDB" id="A0A645BH00"/>
<proteinExistence type="predicted"/>
<evidence type="ECO:0000313" key="1">
    <source>
        <dbReference type="EMBL" id="MPM64739.1"/>
    </source>
</evidence>
<comment type="caution">
    <text evidence="1">The sequence shown here is derived from an EMBL/GenBank/DDBJ whole genome shotgun (WGS) entry which is preliminary data.</text>
</comment>
<protein>
    <submittedName>
        <fullName evidence="1">Uncharacterized protein</fullName>
    </submittedName>
</protein>
<accession>A0A645BH00</accession>